<dbReference type="RefSeq" id="WP_048644209.1">
    <property type="nucleotide sequence ID" value="NZ_CAXBGM010000012.1"/>
</dbReference>
<protein>
    <submittedName>
        <fullName evidence="4">Cupin 2 conserved barrel domain protein</fullName>
    </submittedName>
</protein>
<gene>
    <name evidence="4" type="ORF">CA2015_4876</name>
</gene>
<dbReference type="OrthoDB" id="1413132at2"/>
<keyword evidence="5" id="KW-1185">Reference proteome</keyword>
<feature type="domain" description="Cupin type-2" evidence="3">
    <location>
        <begin position="181"/>
        <end position="249"/>
    </location>
</feature>
<sequence>MKKLLFLLLITLPSFLNAQQLPIPSAVFEWKMLPAYAEVGTEIRPIVDGPTETLDNFRVNHYKLSQGKSISIKKGDEKLILIGSGKLQINQGGNINQLESRSVAWVPNDKTVKIQHLGDETTSFFVIELEADKVGEDFKPDVNSLTSYDYQKLPFKKSAKGGRRDVARGPTPTLQELEMHITTLNEGEKSHDPHQHADEEIIVVLQGEVEEMVNGVPYLLGPGSLIYLHAMDSHGIRNAGKGACEYYAIRWITKNTGK</sequence>
<dbReference type="Proteomes" id="UP000036520">
    <property type="component" value="Chromosome"/>
</dbReference>
<dbReference type="Pfam" id="PF07883">
    <property type="entry name" value="Cupin_2"/>
    <property type="match status" value="1"/>
</dbReference>
<dbReference type="InterPro" id="IPR013096">
    <property type="entry name" value="Cupin_2"/>
</dbReference>
<keyword evidence="1" id="KW-0479">Metal-binding</keyword>
<organism evidence="4 5">
    <name type="scientific">Cyclobacterium amurskyense</name>
    <dbReference type="NCBI Taxonomy" id="320787"/>
    <lineage>
        <taxon>Bacteria</taxon>
        <taxon>Pseudomonadati</taxon>
        <taxon>Bacteroidota</taxon>
        <taxon>Cytophagia</taxon>
        <taxon>Cytophagales</taxon>
        <taxon>Cyclobacteriaceae</taxon>
        <taxon>Cyclobacterium</taxon>
    </lineage>
</organism>
<dbReference type="EMBL" id="CP012040">
    <property type="protein sequence ID" value="AKP54198.1"/>
    <property type="molecule type" value="Genomic_DNA"/>
</dbReference>
<dbReference type="GO" id="GO:0046872">
    <property type="term" value="F:metal ion binding"/>
    <property type="evidence" value="ECO:0007669"/>
    <property type="project" value="UniProtKB-KW"/>
</dbReference>
<evidence type="ECO:0000256" key="1">
    <source>
        <dbReference type="ARBA" id="ARBA00022723"/>
    </source>
</evidence>
<feature type="chain" id="PRO_5005208222" evidence="2">
    <location>
        <begin position="19"/>
        <end position="258"/>
    </location>
</feature>
<evidence type="ECO:0000313" key="4">
    <source>
        <dbReference type="EMBL" id="AKP54198.1"/>
    </source>
</evidence>
<feature type="signal peptide" evidence="2">
    <location>
        <begin position="1"/>
        <end position="18"/>
    </location>
</feature>
<proteinExistence type="predicted"/>
<dbReference type="CDD" id="cd02209">
    <property type="entry name" value="cupin_XRE_C"/>
    <property type="match status" value="1"/>
</dbReference>
<dbReference type="PANTHER" id="PTHR35848">
    <property type="entry name" value="OXALATE-BINDING PROTEIN"/>
    <property type="match status" value="1"/>
</dbReference>
<evidence type="ECO:0000313" key="5">
    <source>
        <dbReference type="Proteomes" id="UP000036520"/>
    </source>
</evidence>
<accession>A0A0H4PM81</accession>
<dbReference type="Gene3D" id="2.60.120.10">
    <property type="entry name" value="Jelly Rolls"/>
    <property type="match status" value="1"/>
</dbReference>
<keyword evidence="2" id="KW-0732">Signal</keyword>
<dbReference type="InterPro" id="IPR014710">
    <property type="entry name" value="RmlC-like_jellyroll"/>
</dbReference>
<name>A0A0H4PM81_9BACT</name>
<reference evidence="4 5" key="1">
    <citation type="submission" date="2015-07" db="EMBL/GenBank/DDBJ databases">
        <authorList>
            <person name="Kim K.M."/>
        </authorList>
    </citation>
    <scope>NUCLEOTIDE SEQUENCE [LARGE SCALE GENOMIC DNA]</scope>
    <source>
        <strain evidence="4 5">KCTC 12363</strain>
    </source>
</reference>
<dbReference type="AlphaFoldDB" id="A0A0H4PM81"/>
<evidence type="ECO:0000256" key="2">
    <source>
        <dbReference type="SAM" id="SignalP"/>
    </source>
</evidence>
<dbReference type="InterPro" id="IPR011051">
    <property type="entry name" value="RmlC_Cupin_sf"/>
</dbReference>
<evidence type="ECO:0000259" key="3">
    <source>
        <dbReference type="Pfam" id="PF07883"/>
    </source>
</evidence>
<dbReference type="SUPFAM" id="SSF51182">
    <property type="entry name" value="RmlC-like cupins"/>
    <property type="match status" value="1"/>
</dbReference>
<dbReference type="STRING" id="320787.CA2015_4876"/>
<dbReference type="InterPro" id="IPR051610">
    <property type="entry name" value="GPI/OXD"/>
</dbReference>
<dbReference type="KEGG" id="camu:CA2015_4876"/>